<organism evidence="2 3">
    <name type="scientific">Discina gigas</name>
    <dbReference type="NCBI Taxonomy" id="1032678"/>
    <lineage>
        <taxon>Eukaryota</taxon>
        <taxon>Fungi</taxon>
        <taxon>Dikarya</taxon>
        <taxon>Ascomycota</taxon>
        <taxon>Pezizomycotina</taxon>
        <taxon>Pezizomycetes</taxon>
        <taxon>Pezizales</taxon>
        <taxon>Discinaceae</taxon>
        <taxon>Discina</taxon>
    </lineage>
</organism>
<name>A0ABR3GWE7_9PEZI</name>
<evidence type="ECO:0000313" key="3">
    <source>
        <dbReference type="Proteomes" id="UP001447188"/>
    </source>
</evidence>
<proteinExistence type="predicted"/>
<sequence length="543" mass="61054">MDYASTFLNGIGVTKWSIETYLNAYKHLLVIDFDKLCDSWIRALTKVAEDPSVSHRKRATATKLLNRYKVDCEDQRTARAIRDAALVADVTPSASVVNGNSLVGNVFSNSHVSINSSPAPPPPEQVSKKRKRETKRPAAAPRFLKHFAESFNAMDNDRKWHLPSGVCVENYLYDHYKRAPKECAAHSWVIDIEDPSLRDCFDDPDDWNAICSEISPLPDLDSKFVDSMMRFVTPQFESANELQNYLDITAPFQPEELSSLTYAERSGRRWVDRAIRCWSGLCQTPAVFESNNREFWYISNFWGPVFDQCMLTVKGSYMSRGESKSLCTSDRKNSPPQPPGKRIRVGHLYDGILQFNGHEVGAVEHARQFTSKNGKKWVADTHKVVKVLHDMLYQLQLHAGEDSPTNLRRLQVVGMVAAGWNCKLLRMVYAKGYMCLLCGDDVRKIPASIDKISDLIMLLSVLWRFRGALDCCDTVINPAKTLTPQQLAEQLMNPSGPTSTRPKSAPIIPRSIETDDGIADDTDGTNDDTDGTDDETDGETDEE</sequence>
<accession>A0ABR3GWE7</accession>
<feature type="compositionally biased region" description="Acidic residues" evidence="1">
    <location>
        <begin position="514"/>
        <end position="543"/>
    </location>
</feature>
<feature type="compositionally biased region" description="Polar residues" evidence="1">
    <location>
        <begin position="491"/>
        <end position="502"/>
    </location>
</feature>
<protein>
    <submittedName>
        <fullName evidence="2">Uncharacterized protein</fullName>
    </submittedName>
</protein>
<gene>
    <name evidence="2" type="ORF">Q9L58_000541</name>
</gene>
<evidence type="ECO:0000256" key="1">
    <source>
        <dbReference type="SAM" id="MobiDB-lite"/>
    </source>
</evidence>
<feature type="region of interest" description="Disordered" evidence="1">
    <location>
        <begin position="491"/>
        <end position="543"/>
    </location>
</feature>
<evidence type="ECO:0000313" key="2">
    <source>
        <dbReference type="EMBL" id="KAL0640261.1"/>
    </source>
</evidence>
<feature type="region of interest" description="Disordered" evidence="1">
    <location>
        <begin position="113"/>
        <end position="138"/>
    </location>
</feature>
<dbReference type="Proteomes" id="UP001447188">
    <property type="component" value="Unassembled WGS sequence"/>
</dbReference>
<keyword evidence="3" id="KW-1185">Reference proteome</keyword>
<dbReference type="EMBL" id="JBBBZM010000004">
    <property type="protein sequence ID" value="KAL0640261.1"/>
    <property type="molecule type" value="Genomic_DNA"/>
</dbReference>
<comment type="caution">
    <text evidence="2">The sequence shown here is derived from an EMBL/GenBank/DDBJ whole genome shotgun (WGS) entry which is preliminary data.</text>
</comment>
<reference evidence="2 3" key="1">
    <citation type="submission" date="2024-02" db="EMBL/GenBank/DDBJ databases">
        <title>Discinaceae phylogenomics.</title>
        <authorList>
            <person name="Dirks A.C."/>
            <person name="James T.Y."/>
        </authorList>
    </citation>
    <scope>NUCLEOTIDE SEQUENCE [LARGE SCALE GENOMIC DNA]</scope>
    <source>
        <strain evidence="2 3">ACD0624</strain>
    </source>
</reference>